<evidence type="ECO:0000313" key="2">
    <source>
        <dbReference type="Proteomes" id="UP000489600"/>
    </source>
</evidence>
<name>A0A565BJ59_9BRAS</name>
<reference evidence="1" key="1">
    <citation type="submission" date="2019-07" db="EMBL/GenBank/DDBJ databases">
        <authorList>
            <person name="Dittberner H."/>
        </authorList>
    </citation>
    <scope>NUCLEOTIDE SEQUENCE [LARGE SCALE GENOMIC DNA]</scope>
</reference>
<dbReference type="EMBL" id="CABITT030000004">
    <property type="protein sequence ID" value="VVB01364.1"/>
    <property type="molecule type" value="Genomic_DNA"/>
</dbReference>
<protein>
    <submittedName>
        <fullName evidence="1">Uncharacterized protein</fullName>
    </submittedName>
</protein>
<dbReference type="AlphaFoldDB" id="A0A565BJ59"/>
<evidence type="ECO:0000313" key="1">
    <source>
        <dbReference type="EMBL" id="VVB01364.1"/>
    </source>
</evidence>
<gene>
    <name evidence="1" type="ORF">ANE_LOCUS11808</name>
</gene>
<dbReference type="Proteomes" id="UP000489600">
    <property type="component" value="Unassembled WGS sequence"/>
</dbReference>
<accession>A0A565BJ59</accession>
<comment type="caution">
    <text evidence="1">The sequence shown here is derived from an EMBL/GenBank/DDBJ whole genome shotgun (WGS) entry which is preliminary data.</text>
</comment>
<keyword evidence="2" id="KW-1185">Reference proteome</keyword>
<organism evidence="1 2">
    <name type="scientific">Arabis nemorensis</name>
    <dbReference type="NCBI Taxonomy" id="586526"/>
    <lineage>
        <taxon>Eukaryota</taxon>
        <taxon>Viridiplantae</taxon>
        <taxon>Streptophyta</taxon>
        <taxon>Embryophyta</taxon>
        <taxon>Tracheophyta</taxon>
        <taxon>Spermatophyta</taxon>
        <taxon>Magnoliopsida</taxon>
        <taxon>eudicotyledons</taxon>
        <taxon>Gunneridae</taxon>
        <taxon>Pentapetalae</taxon>
        <taxon>rosids</taxon>
        <taxon>malvids</taxon>
        <taxon>Brassicales</taxon>
        <taxon>Brassicaceae</taxon>
        <taxon>Arabideae</taxon>
        <taxon>Arabis</taxon>
    </lineage>
</organism>
<sequence length="100" mass="11231">MAELRRVCLISPSNTLPVVNLLELQEGLEPQVPPEPPDPSDLPLTPSLASYRCYSLLSPVDLSLGVAISELLQKNQIHPPLWETYLKRRSDEAQTTLRRD</sequence>
<proteinExistence type="predicted"/>